<feature type="domain" description="Calcineurin-like phosphoesterase" evidence="5">
    <location>
        <begin position="576"/>
        <end position="792"/>
    </location>
</feature>
<keyword evidence="1 4" id="KW-0732">Signal</keyword>
<sequence>MSSSFLRRATGAVAAAAAVCAFAIVPATAANAVIVDEPIVDSIPNAPFQIVPTGTFETGIFDQGASEIVQTYGNRIFSVNAAAGSVFVIDMSNPAALEQVGEIASEGGVANSVAVRADGLGAVALEDAADKTAPGRILFFNANTLETLGAVTVGSLPDMVTISPDGKYALVANEGEPNDAFTVDPEGSVSVIALPGSLQAPRQADVRTADFHAFEDAELPEGMRDAFGPILNEDLPRSTNWEPEYITVQGGTAYAALQEANAVAVIDLATATVTDLWGLGYTDRGLIPLDASDHDPEGAPTINIATYPGLHGIPMPDGIQSYVVGGQTYLVTANEGDAREWGDYAEPARVKNLADDGYGPLCDDLAAYADDAQLGRLEVTTEMGFNEAEGCYDELYTFGSRSFSIYTADGDLVFDSGAQFEELTKRLSEETDLVFNAGHDDNELESRSDAKGVEPENLTIGEVDGRTYAFIGFERLSGVVAYDITDPVAPTYVSYINNRDFGVSLADEYEDLEEAGATPEALADLVKSAGDLGPEGLDFVAAANSPTGKPLLVVGNEVTGSTTVYTLDDGTTEVQVLTINDFHGRIEANGDEAGAAVLAGAVAEYRDANPNTIFASAGDNIGASTFTSFIADDEPTIDALSAAGLDVSAVGNHEFDQGFDDLTDRVIPSYGGEEFALGANVYLKGTKTPALREYAIKEVGGVRIGFIGTVTSDTSTLVSPAGIADIEFGDQLEAANRVAAQIADQTDAIVLLAHSGPSGSDCATISNEQSEYGDLIRGASSEIDAIVSGHTHLLYDCEIAGRPVIQAHQYGTTLGALDIVVDSTTNELRSIAGSTVDLVADDTEEPLFPADPEVQQIVDAASAEADVLGSVEVGKISGDILRGGDPAGSDRGVESTMGNLVADVYLWATSEYENYGGAEPAQIALMNPGGLRDDLLYGEDGTVTYADVAAVQPFGNTLVTLGLTGAPLEQVLEEQWQPGHERPKLHLGVPEGFSYEYIDDAPAGEHIVSMSYLGEPIDPADEFLIVTNSFLAAGGDGFTTLAEGTGTADSGLIDLSATVDYFEEHQVVDPAPLGRAIVWTGAEPTPAPTPPAPTTPGTDEGEAFPAPDPDSLTDANRGGLTAPDTVAAGGTFTMTVPNAEPGQRVGVWLFSDPVSLGQVTVSADRPVTVTLPADVPPGEHRVAVVDEAGNGLGWTEITVTGLGVTGGEVPWGLALGALGLVVAGGVMLVIRRRTAAPVAA</sequence>
<proteinExistence type="predicted"/>
<keyword evidence="3" id="KW-0472">Membrane</keyword>
<dbReference type="STRING" id="904291.A7J15_04715"/>
<keyword evidence="3" id="KW-0812">Transmembrane</keyword>
<protein>
    <recommendedName>
        <fullName evidence="10">Bifunctional metallophosphatase/5'-nucleotidase</fullName>
    </recommendedName>
</protein>
<dbReference type="Pfam" id="PF22494">
    <property type="entry name" value="choice_anch_I"/>
    <property type="match status" value="1"/>
</dbReference>
<feature type="transmembrane region" description="Helical" evidence="3">
    <location>
        <begin position="1209"/>
        <end position="1230"/>
    </location>
</feature>
<evidence type="ECO:0000256" key="2">
    <source>
        <dbReference type="SAM" id="MobiDB-lite"/>
    </source>
</evidence>
<gene>
    <name evidence="8" type="ORF">A7J15_04715</name>
</gene>
<feature type="domain" description="Choice-of-anchor I" evidence="7">
    <location>
        <begin position="64"/>
        <end position="500"/>
    </location>
</feature>
<feature type="region of interest" description="Disordered" evidence="2">
    <location>
        <begin position="1082"/>
        <end position="1112"/>
    </location>
</feature>
<dbReference type="SUPFAM" id="SSF55816">
    <property type="entry name" value="5'-nucleotidase (syn. UDP-sugar hydrolase), C-terminal domain"/>
    <property type="match status" value="1"/>
</dbReference>
<feature type="compositionally biased region" description="Pro residues" evidence="2">
    <location>
        <begin position="1085"/>
        <end position="1094"/>
    </location>
</feature>
<dbReference type="Pfam" id="PF00149">
    <property type="entry name" value="Metallophos"/>
    <property type="match status" value="1"/>
</dbReference>
<dbReference type="Gene3D" id="2.130.10.10">
    <property type="entry name" value="YVTN repeat-like/Quinoprotein amine dehydrogenase"/>
    <property type="match status" value="1"/>
</dbReference>
<dbReference type="RefSeq" id="WP_067025224.1">
    <property type="nucleotide sequence ID" value="NZ_JRNY01000002.1"/>
</dbReference>
<dbReference type="Gene3D" id="3.60.21.10">
    <property type="match status" value="1"/>
</dbReference>
<accession>A0A1B9NE44</accession>
<dbReference type="Gene3D" id="3.90.780.10">
    <property type="entry name" value="5'-Nucleotidase, C-terminal domain"/>
    <property type="match status" value="1"/>
</dbReference>
<dbReference type="NCBIfam" id="NF038117">
    <property type="entry name" value="choice_anch_I"/>
    <property type="match status" value="1"/>
</dbReference>
<dbReference type="GO" id="GO:0016787">
    <property type="term" value="F:hydrolase activity"/>
    <property type="evidence" value="ECO:0007669"/>
    <property type="project" value="InterPro"/>
</dbReference>
<evidence type="ECO:0000259" key="5">
    <source>
        <dbReference type="Pfam" id="PF00149"/>
    </source>
</evidence>
<feature type="chain" id="PRO_5008631945" description="Bifunctional metallophosphatase/5'-nucleotidase" evidence="4">
    <location>
        <begin position="30"/>
        <end position="1240"/>
    </location>
</feature>
<dbReference type="InterPro" id="IPR004843">
    <property type="entry name" value="Calcineurin-like_PHP"/>
</dbReference>
<dbReference type="SUPFAM" id="SSF56300">
    <property type="entry name" value="Metallo-dependent phosphatases"/>
    <property type="match status" value="1"/>
</dbReference>
<dbReference type="EMBL" id="LXMD01000021">
    <property type="protein sequence ID" value="OCG74824.1"/>
    <property type="molecule type" value="Genomic_DNA"/>
</dbReference>
<dbReference type="Pfam" id="PF02872">
    <property type="entry name" value="5_nucleotid_C"/>
    <property type="match status" value="1"/>
</dbReference>
<organism evidence="8 9">
    <name type="scientific">Microbacterium sediminis</name>
    <dbReference type="NCBI Taxonomy" id="904291"/>
    <lineage>
        <taxon>Bacteria</taxon>
        <taxon>Bacillati</taxon>
        <taxon>Actinomycetota</taxon>
        <taxon>Actinomycetes</taxon>
        <taxon>Micrococcales</taxon>
        <taxon>Microbacteriaceae</taxon>
        <taxon>Microbacterium</taxon>
    </lineage>
</organism>
<dbReference type="Proteomes" id="UP000093355">
    <property type="component" value="Unassembled WGS sequence"/>
</dbReference>
<evidence type="ECO:0000313" key="9">
    <source>
        <dbReference type="Proteomes" id="UP000093355"/>
    </source>
</evidence>
<dbReference type="PRINTS" id="PR01607">
    <property type="entry name" value="APYRASEFAMLY"/>
</dbReference>
<dbReference type="GO" id="GO:0009166">
    <property type="term" value="P:nucleotide catabolic process"/>
    <property type="evidence" value="ECO:0007669"/>
    <property type="project" value="InterPro"/>
</dbReference>
<comment type="caution">
    <text evidence="8">The sequence shown here is derived from an EMBL/GenBank/DDBJ whole genome shotgun (WGS) entry which is preliminary data.</text>
</comment>
<reference evidence="8 9" key="1">
    <citation type="submission" date="2016-05" db="EMBL/GenBank/DDBJ databases">
        <authorList>
            <person name="Lavstsen T."/>
            <person name="Jespersen J.S."/>
        </authorList>
    </citation>
    <scope>NUCLEOTIDE SEQUENCE [LARGE SCALE GENOMIC DNA]</scope>
    <source>
        <strain evidence="8 9">YLB-01</strain>
    </source>
</reference>
<dbReference type="PANTHER" id="PTHR46928:SF1">
    <property type="entry name" value="MESENCHYME-SPECIFIC CELL SURFACE GLYCOPROTEIN"/>
    <property type="match status" value="1"/>
</dbReference>
<dbReference type="InterPro" id="IPR008334">
    <property type="entry name" value="5'-Nucleotdase_C"/>
</dbReference>
<dbReference type="InterPro" id="IPR055188">
    <property type="entry name" value="Choice_anch_I"/>
</dbReference>
<keyword evidence="9" id="KW-1185">Reference proteome</keyword>
<keyword evidence="3" id="KW-1133">Transmembrane helix</keyword>
<evidence type="ECO:0000259" key="7">
    <source>
        <dbReference type="Pfam" id="PF22494"/>
    </source>
</evidence>
<dbReference type="InterPro" id="IPR011048">
    <property type="entry name" value="Haem_d1_sf"/>
</dbReference>
<evidence type="ECO:0008006" key="10">
    <source>
        <dbReference type="Google" id="ProtNLM"/>
    </source>
</evidence>
<dbReference type="OrthoDB" id="1016457at2"/>
<dbReference type="PANTHER" id="PTHR46928">
    <property type="entry name" value="MESENCHYME-SPECIFIC CELL SURFACE GLYCOPROTEIN"/>
    <property type="match status" value="1"/>
</dbReference>
<evidence type="ECO:0000313" key="8">
    <source>
        <dbReference type="EMBL" id="OCG74824.1"/>
    </source>
</evidence>
<dbReference type="AlphaFoldDB" id="A0A1B9NE44"/>
<name>A0A1B9NE44_9MICO</name>
<evidence type="ECO:0000256" key="1">
    <source>
        <dbReference type="ARBA" id="ARBA00022729"/>
    </source>
</evidence>
<dbReference type="InterPro" id="IPR052956">
    <property type="entry name" value="Mesenchyme-surface_protein"/>
</dbReference>
<feature type="signal peptide" evidence="4">
    <location>
        <begin position="1"/>
        <end position="29"/>
    </location>
</feature>
<dbReference type="InterPro" id="IPR036907">
    <property type="entry name" value="5'-Nucleotdase_C_sf"/>
</dbReference>
<evidence type="ECO:0000259" key="6">
    <source>
        <dbReference type="Pfam" id="PF02872"/>
    </source>
</evidence>
<feature type="domain" description="5'-Nucleotidase C-terminal" evidence="6">
    <location>
        <begin position="889"/>
        <end position="1043"/>
    </location>
</feature>
<evidence type="ECO:0000256" key="4">
    <source>
        <dbReference type="SAM" id="SignalP"/>
    </source>
</evidence>
<dbReference type="InterPro" id="IPR006179">
    <property type="entry name" value="5_nucleotidase/apyrase"/>
</dbReference>
<dbReference type="SUPFAM" id="SSF51004">
    <property type="entry name" value="C-terminal (heme d1) domain of cytochrome cd1-nitrite reductase"/>
    <property type="match status" value="1"/>
</dbReference>
<dbReference type="InterPro" id="IPR029052">
    <property type="entry name" value="Metallo-depent_PP-like"/>
</dbReference>
<dbReference type="InterPro" id="IPR015943">
    <property type="entry name" value="WD40/YVTN_repeat-like_dom_sf"/>
</dbReference>
<evidence type="ECO:0000256" key="3">
    <source>
        <dbReference type="SAM" id="Phobius"/>
    </source>
</evidence>